<accession>A0A2W7RUJ9</accession>
<evidence type="ECO:0008006" key="6">
    <source>
        <dbReference type="Google" id="ProtNLM"/>
    </source>
</evidence>
<gene>
    <name evidence="3" type="ORF">ESW18_10650</name>
    <name evidence="2" type="ORF">LV84_01514</name>
</gene>
<name>A0A2W7RUJ9_9BACT</name>
<dbReference type="EMBL" id="QKZU01000005">
    <property type="protein sequence ID" value="PZX58309.1"/>
    <property type="molecule type" value="Genomic_DNA"/>
</dbReference>
<evidence type="ECO:0000313" key="2">
    <source>
        <dbReference type="EMBL" id="PZX58309.1"/>
    </source>
</evidence>
<proteinExistence type="predicted"/>
<dbReference type="Proteomes" id="UP000249115">
    <property type="component" value="Unassembled WGS sequence"/>
</dbReference>
<reference evidence="3 5" key="2">
    <citation type="submission" date="2019-08" db="EMBL/GenBank/DDBJ databases">
        <title>Genome of Algoriphagus ratkowskyi IC026.</title>
        <authorList>
            <person name="Bowman J.P."/>
        </authorList>
    </citation>
    <scope>NUCLEOTIDE SEQUENCE [LARGE SCALE GENOMIC DNA]</scope>
    <source>
        <strain evidence="3 5">IC026</strain>
    </source>
</reference>
<comment type="caution">
    <text evidence="2">The sequence shown here is derived from an EMBL/GenBank/DDBJ whole genome shotgun (WGS) entry which is preliminary data.</text>
</comment>
<keyword evidence="1" id="KW-0472">Membrane</keyword>
<dbReference type="EMBL" id="VORV01000006">
    <property type="protein sequence ID" value="TXD77816.1"/>
    <property type="molecule type" value="Genomic_DNA"/>
</dbReference>
<evidence type="ECO:0000256" key="1">
    <source>
        <dbReference type="SAM" id="Phobius"/>
    </source>
</evidence>
<reference evidence="2 4" key="1">
    <citation type="submission" date="2018-06" db="EMBL/GenBank/DDBJ databases">
        <title>Genomic Encyclopedia of Archaeal and Bacterial Type Strains, Phase II (KMG-II): from individual species to whole genera.</title>
        <authorList>
            <person name="Goeker M."/>
        </authorList>
    </citation>
    <scope>NUCLEOTIDE SEQUENCE [LARGE SCALE GENOMIC DNA]</scope>
    <source>
        <strain evidence="2 4">DSM 22686</strain>
    </source>
</reference>
<evidence type="ECO:0000313" key="5">
    <source>
        <dbReference type="Proteomes" id="UP000321927"/>
    </source>
</evidence>
<dbReference type="AlphaFoldDB" id="A0A2W7RUJ9"/>
<keyword evidence="5" id="KW-1185">Reference proteome</keyword>
<protein>
    <recommendedName>
        <fullName evidence="6">PH (Pleckstrin Homology) domain-containing protein</fullName>
    </recommendedName>
</protein>
<sequence length="161" mass="18109">MQQFIYRNQNDGTKGPRLLGQILLGAGILVILVALLFDMETDPLKIAIVGGGAFLIGLIMSSMKSRILIDFDRKKYKEYQTILWYKMGDWMNLPSVNQAEIVQHSFRRTFVPNGITPTMSGQVTIHKVVLLTDGRKFLALDYNNEKHAALALEELKEGLGI</sequence>
<evidence type="ECO:0000313" key="3">
    <source>
        <dbReference type="EMBL" id="TXD77816.1"/>
    </source>
</evidence>
<feature type="transmembrane region" description="Helical" evidence="1">
    <location>
        <begin position="18"/>
        <end position="37"/>
    </location>
</feature>
<evidence type="ECO:0000313" key="4">
    <source>
        <dbReference type="Proteomes" id="UP000249115"/>
    </source>
</evidence>
<organism evidence="2 4">
    <name type="scientific">Algoriphagus ratkowskyi</name>
    <dbReference type="NCBI Taxonomy" id="57028"/>
    <lineage>
        <taxon>Bacteria</taxon>
        <taxon>Pseudomonadati</taxon>
        <taxon>Bacteroidota</taxon>
        <taxon>Cytophagia</taxon>
        <taxon>Cytophagales</taxon>
        <taxon>Cyclobacteriaceae</taxon>
        <taxon>Algoriphagus</taxon>
    </lineage>
</organism>
<dbReference type="OrthoDB" id="1467785at2"/>
<dbReference type="Proteomes" id="UP000321927">
    <property type="component" value="Unassembled WGS sequence"/>
</dbReference>
<dbReference type="RefSeq" id="WP_086500806.1">
    <property type="nucleotide sequence ID" value="NZ_MSSV01000005.1"/>
</dbReference>
<feature type="transmembrane region" description="Helical" evidence="1">
    <location>
        <begin position="43"/>
        <end position="63"/>
    </location>
</feature>
<keyword evidence="1" id="KW-1133">Transmembrane helix</keyword>
<keyword evidence="1" id="KW-0812">Transmembrane</keyword>